<evidence type="ECO:0000313" key="4">
    <source>
        <dbReference type="Proteomes" id="UP000182427"/>
    </source>
</evidence>
<dbReference type="Pfam" id="PF12543">
    <property type="entry name" value="DUF3738"/>
    <property type="match status" value="1"/>
</dbReference>
<name>A0A1G7MFE6_9BACT</name>
<evidence type="ECO:0000256" key="1">
    <source>
        <dbReference type="SAM" id="MobiDB-lite"/>
    </source>
</evidence>
<evidence type="ECO:0000313" key="3">
    <source>
        <dbReference type="EMBL" id="SDF60447.1"/>
    </source>
</evidence>
<keyword evidence="2" id="KW-0732">Signal</keyword>
<feature type="chain" id="PRO_5009241928" evidence="2">
    <location>
        <begin position="19"/>
        <end position="278"/>
    </location>
</feature>
<dbReference type="OrthoDB" id="109118at2"/>
<dbReference type="AlphaFoldDB" id="A0A1G7MFE6"/>
<feature type="region of interest" description="Disordered" evidence="1">
    <location>
        <begin position="141"/>
        <end position="164"/>
    </location>
</feature>
<keyword evidence="4" id="KW-1185">Reference proteome</keyword>
<sequence length="278" mass="30787">MKFLSVLPLVLVASFAVATAQHPQSNLSFEVASIRPGADADAEMIAIRMNAERSMIHYVNVSLRDMIRVAYNIKEFQVTGPDWIRNRFNIEAKYPAGATEDQVPEMLQSLLRDRFKLQFHNETKDHAVFALVVGKNGPKLKPSEVKATDYPDSPNRKPGTPVRGDLQIMGSPTGMHLKGPALTLSRLCETLSMFVDQPVVDRTGLPERYDIDLTFMPENMRMRGGPGGPGQGADGGTEAQPRITLFEAIQDLGLKLEPRKAPLQMLIVDHIEKAPTEN</sequence>
<dbReference type="EMBL" id="LT629690">
    <property type="protein sequence ID" value="SDF60447.1"/>
    <property type="molecule type" value="Genomic_DNA"/>
</dbReference>
<dbReference type="NCBIfam" id="TIGR03435">
    <property type="entry name" value="Soli_TIGR03435"/>
    <property type="match status" value="1"/>
</dbReference>
<dbReference type="Proteomes" id="UP000182427">
    <property type="component" value="Chromosome I"/>
</dbReference>
<evidence type="ECO:0000256" key="2">
    <source>
        <dbReference type="SAM" id="SignalP"/>
    </source>
</evidence>
<organism evidence="3 4">
    <name type="scientific">Terriglobus roseus</name>
    <dbReference type="NCBI Taxonomy" id="392734"/>
    <lineage>
        <taxon>Bacteria</taxon>
        <taxon>Pseudomonadati</taxon>
        <taxon>Acidobacteriota</taxon>
        <taxon>Terriglobia</taxon>
        <taxon>Terriglobales</taxon>
        <taxon>Acidobacteriaceae</taxon>
        <taxon>Terriglobus</taxon>
    </lineage>
</organism>
<gene>
    <name evidence="3" type="ORF">SAMN05444167_2788</name>
</gene>
<feature type="signal peptide" evidence="2">
    <location>
        <begin position="1"/>
        <end position="18"/>
    </location>
</feature>
<dbReference type="RefSeq" id="WP_083345675.1">
    <property type="nucleotide sequence ID" value="NZ_LT629690.1"/>
</dbReference>
<reference evidence="3 4" key="1">
    <citation type="submission" date="2016-10" db="EMBL/GenBank/DDBJ databases">
        <authorList>
            <person name="de Groot N.N."/>
        </authorList>
    </citation>
    <scope>NUCLEOTIDE SEQUENCE [LARGE SCALE GENOMIC DNA]</scope>
    <source>
        <strain evidence="3 4">GAS232</strain>
    </source>
</reference>
<protein>
    <submittedName>
        <fullName evidence="3">Soil-associated protein, TIGR03435 family</fullName>
    </submittedName>
</protein>
<accession>A0A1G7MFE6</accession>
<dbReference type="InterPro" id="IPR017801">
    <property type="entry name" value="DUF3738"/>
</dbReference>
<proteinExistence type="predicted"/>